<feature type="domain" description="HTH luxR-type" evidence="4">
    <location>
        <begin position="283"/>
        <end position="348"/>
    </location>
</feature>
<name>A0A0C2BR98_9BURK</name>
<keyword evidence="3" id="KW-0804">Transcription</keyword>
<dbReference type="EMBL" id="JWJG01000028">
    <property type="protein sequence ID" value="KIF80596.1"/>
    <property type="molecule type" value="Genomic_DNA"/>
</dbReference>
<comment type="caution">
    <text evidence="5">The sequence shown here is derived from an EMBL/GenBank/DDBJ whole genome shotgun (WGS) entry which is preliminary data.</text>
</comment>
<evidence type="ECO:0000256" key="2">
    <source>
        <dbReference type="ARBA" id="ARBA00023125"/>
    </source>
</evidence>
<dbReference type="AlphaFoldDB" id="A0A0C2BR98"/>
<dbReference type="Gene3D" id="1.10.10.10">
    <property type="entry name" value="Winged helix-like DNA-binding domain superfamily/Winged helix DNA-binding domain"/>
    <property type="match status" value="1"/>
</dbReference>
<evidence type="ECO:0000256" key="3">
    <source>
        <dbReference type="ARBA" id="ARBA00023163"/>
    </source>
</evidence>
<keyword evidence="6" id="KW-1185">Reference proteome</keyword>
<dbReference type="CDD" id="cd06170">
    <property type="entry name" value="LuxR_C_like"/>
    <property type="match status" value="1"/>
</dbReference>
<gene>
    <name evidence="5" type="ORF">TSA66_06860</name>
</gene>
<dbReference type="PRINTS" id="PR00038">
    <property type="entry name" value="HTHLUXR"/>
</dbReference>
<keyword evidence="2" id="KW-0238">DNA-binding</keyword>
<protein>
    <recommendedName>
        <fullName evidence="4">HTH luxR-type domain-containing protein</fullName>
    </recommendedName>
</protein>
<accession>A0A0C2BR98</accession>
<dbReference type="InterPro" id="IPR000792">
    <property type="entry name" value="Tscrpt_reg_LuxR_C"/>
</dbReference>
<reference evidence="5 6" key="1">
    <citation type="submission" date="2014-12" db="EMBL/GenBank/DDBJ databases">
        <title>Denitrispirillum autotrophicum gen. nov., sp. nov., Denitrifying, Facultatively Autotrophic Bacteria Isolated from Rice Paddy Soil.</title>
        <authorList>
            <person name="Ishii S."/>
            <person name="Ashida N."/>
            <person name="Ohno H."/>
            <person name="Otsuka S."/>
            <person name="Yokota A."/>
            <person name="Senoo K."/>
        </authorList>
    </citation>
    <scope>NUCLEOTIDE SEQUENCE [LARGE SCALE GENOMIC DNA]</scope>
    <source>
        <strain evidence="5 6">TSA66</strain>
    </source>
</reference>
<dbReference type="Pfam" id="PF00196">
    <property type="entry name" value="GerE"/>
    <property type="match status" value="1"/>
</dbReference>
<evidence type="ECO:0000259" key="4">
    <source>
        <dbReference type="PROSITE" id="PS50043"/>
    </source>
</evidence>
<dbReference type="PANTHER" id="PTHR44688:SF16">
    <property type="entry name" value="DNA-BINDING TRANSCRIPTIONAL ACTIVATOR DEVR_DOSR"/>
    <property type="match status" value="1"/>
</dbReference>
<dbReference type="InterPro" id="IPR036388">
    <property type="entry name" value="WH-like_DNA-bd_sf"/>
</dbReference>
<dbReference type="Proteomes" id="UP000031572">
    <property type="component" value="Unassembled WGS sequence"/>
</dbReference>
<dbReference type="PANTHER" id="PTHR44688">
    <property type="entry name" value="DNA-BINDING TRANSCRIPTIONAL ACTIVATOR DEVR_DOSR"/>
    <property type="match status" value="1"/>
</dbReference>
<organism evidence="5 6">
    <name type="scientific">Noviherbaspirillum autotrophicum</name>
    <dbReference type="NCBI Taxonomy" id="709839"/>
    <lineage>
        <taxon>Bacteria</taxon>
        <taxon>Pseudomonadati</taxon>
        <taxon>Pseudomonadota</taxon>
        <taxon>Betaproteobacteria</taxon>
        <taxon>Burkholderiales</taxon>
        <taxon>Oxalobacteraceae</taxon>
        <taxon>Noviherbaspirillum</taxon>
    </lineage>
</organism>
<dbReference type="SUPFAM" id="SSF46894">
    <property type="entry name" value="C-terminal effector domain of the bipartite response regulators"/>
    <property type="match status" value="1"/>
</dbReference>
<evidence type="ECO:0000313" key="5">
    <source>
        <dbReference type="EMBL" id="KIF80596.1"/>
    </source>
</evidence>
<evidence type="ECO:0000313" key="6">
    <source>
        <dbReference type="Proteomes" id="UP000031572"/>
    </source>
</evidence>
<dbReference type="SMART" id="SM00421">
    <property type="entry name" value="HTH_LUXR"/>
    <property type="match status" value="1"/>
</dbReference>
<dbReference type="STRING" id="709839.TSA66_06860"/>
<proteinExistence type="predicted"/>
<dbReference type="GO" id="GO:0006355">
    <property type="term" value="P:regulation of DNA-templated transcription"/>
    <property type="evidence" value="ECO:0007669"/>
    <property type="project" value="InterPro"/>
</dbReference>
<dbReference type="GO" id="GO:0003677">
    <property type="term" value="F:DNA binding"/>
    <property type="evidence" value="ECO:0007669"/>
    <property type="project" value="UniProtKB-KW"/>
</dbReference>
<keyword evidence="1" id="KW-0805">Transcription regulation</keyword>
<evidence type="ECO:0000256" key="1">
    <source>
        <dbReference type="ARBA" id="ARBA00023015"/>
    </source>
</evidence>
<sequence length="348" mass="37748">MPPAPAAVEENAVKAFARALADLHHIASAASIQEFPAEAMRLLRKWIAFDGAVLGMGRAEPVPQATLEIAEAYVHNRAPCILDDYAEVSAADPITHAFLDGLVAPLRCDCRSLYASRALDALATFSRRHDLHHLMIFGDAPLAQAPARWLVMYRGTALPFSAGDEQRLYALWLHLDIAISANWHHALERIASDRTAAANSPADSATAVTGAMRRALALATKHGAILAADPLFVALMRREWPDFQEISLPQPVLDSFLQRQGYRGKCIDIQFAGYAGCIACSVKPVAPARLSPAENRVAMLFSAGMSQKEVARALGVSEHTVRAQLKSAYAKLGVHDKAELTRYVVLNS</sequence>
<dbReference type="PROSITE" id="PS50043">
    <property type="entry name" value="HTH_LUXR_2"/>
    <property type="match status" value="1"/>
</dbReference>
<dbReference type="InterPro" id="IPR016032">
    <property type="entry name" value="Sig_transdc_resp-reg_C-effctor"/>
</dbReference>